<evidence type="ECO:0000256" key="3">
    <source>
        <dbReference type="ARBA" id="ARBA00008982"/>
    </source>
</evidence>
<dbReference type="EC" id="2.7.2.3" evidence="4 10"/>
<dbReference type="GO" id="GO:0043531">
    <property type="term" value="F:ADP binding"/>
    <property type="evidence" value="ECO:0007669"/>
    <property type="project" value="TreeGrafter"/>
</dbReference>
<comment type="similarity">
    <text evidence="3 10">Belongs to the phosphoglycerate kinase family.</text>
</comment>
<evidence type="ECO:0000256" key="10">
    <source>
        <dbReference type="RuleBase" id="RU000532"/>
    </source>
</evidence>
<evidence type="ECO:0000256" key="4">
    <source>
        <dbReference type="ARBA" id="ARBA00013061"/>
    </source>
</evidence>
<dbReference type="GO" id="GO:0006094">
    <property type="term" value="P:gluconeogenesis"/>
    <property type="evidence" value="ECO:0007669"/>
    <property type="project" value="TreeGrafter"/>
</dbReference>
<evidence type="ECO:0000313" key="11">
    <source>
        <dbReference type="EMBL" id="OGK19521.1"/>
    </source>
</evidence>
<dbReference type="PANTHER" id="PTHR11406:SF23">
    <property type="entry name" value="PHOSPHOGLYCERATE KINASE 1, CHLOROPLASTIC-RELATED"/>
    <property type="match status" value="1"/>
</dbReference>
<dbReference type="PANTHER" id="PTHR11406">
    <property type="entry name" value="PHOSPHOGLYCERATE KINASE"/>
    <property type="match status" value="1"/>
</dbReference>
<sequence>PGTVINLIDDFRTEKNKVFLDQQQGGEIVLLENIRFYKEEKKNDEDFAEELAALADVYVNDAFGVCHRVDASIVSIPKFIPHFAGLLLAHEITAINTMVNHPKHPLVALVGGAKVSTKINFLKSLIDHVDALIIGGALANTFLCAQGKEIGKSLVELDKITNAKSILEYADEKEKKVLLPKDVVVFNSLTDDSGRVVSVDNVAEHDVICDIGPESEALFDEVIAHAHTIIWNGPFGKVEDERFARGTDFLYYAITQNKEALSLVGGGDTIAAISHHEYLDRITHISAGGGAMMEFIERGTLPGIDALQTE</sequence>
<name>A0A1F7GKP8_9BACT</name>
<dbReference type="GO" id="GO:0005829">
    <property type="term" value="C:cytosol"/>
    <property type="evidence" value="ECO:0007669"/>
    <property type="project" value="TreeGrafter"/>
</dbReference>
<reference evidence="11 12" key="1">
    <citation type="journal article" date="2016" name="Nat. Commun.">
        <title>Thousands of microbial genomes shed light on interconnected biogeochemical processes in an aquifer system.</title>
        <authorList>
            <person name="Anantharaman K."/>
            <person name="Brown C.T."/>
            <person name="Hug L.A."/>
            <person name="Sharon I."/>
            <person name="Castelle C.J."/>
            <person name="Probst A.J."/>
            <person name="Thomas B.C."/>
            <person name="Singh A."/>
            <person name="Wilkins M.J."/>
            <person name="Karaoz U."/>
            <person name="Brodie E.L."/>
            <person name="Williams K.H."/>
            <person name="Hubbard S.S."/>
            <person name="Banfield J.F."/>
        </authorList>
    </citation>
    <scope>NUCLEOTIDE SEQUENCE [LARGE SCALE GENOMIC DNA]</scope>
</reference>
<dbReference type="GO" id="GO:0005524">
    <property type="term" value="F:ATP binding"/>
    <property type="evidence" value="ECO:0007669"/>
    <property type="project" value="UniProtKB-KW"/>
</dbReference>
<evidence type="ECO:0000313" key="12">
    <source>
        <dbReference type="Proteomes" id="UP000176850"/>
    </source>
</evidence>
<organism evidence="11 12">
    <name type="scientific">Candidatus Roizmanbacteria bacterium RIFCSPHIGHO2_01_FULL_39_24</name>
    <dbReference type="NCBI Taxonomy" id="1802032"/>
    <lineage>
        <taxon>Bacteria</taxon>
        <taxon>Candidatus Roizmaniibacteriota</taxon>
    </lineage>
</organism>
<dbReference type="InterPro" id="IPR015824">
    <property type="entry name" value="Phosphoglycerate_kinase_N"/>
</dbReference>
<dbReference type="InterPro" id="IPR001576">
    <property type="entry name" value="Phosphoglycerate_kinase"/>
</dbReference>
<gene>
    <name evidence="11" type="ORF">A2799_04055</name>
</gene>
<dbReference type="InterPro" id="IPR036043">
    <property type="entry name" value="Phosphoglycerate_kinase_sf"/>
</dbReference>
<dbReference type="AlphaFoldDB" id="A0A1F7GKP8"/>
<dbReference type="SUPFAM" id="SSF53748">
    <property type="entry name" value="Phosphoglycerate kinase"/>
    <property type="match status" value="1"/>
</dbReference>
<dbReference type="Pfam" id="PF00162">
    <property type="entry name" value="PGK"/>
    <property type="match status" value="1"/>
</dbReference>
<keyword evidence="6" id="KW-0547">Nucleotide-binding</keyword>
<feature type="non-terminal residue" evidence="11">
    <location>
        <position position="1"/>
    </location>
</feature>
<keyword evidence="9" id="KW-0324">Glycolysis</keyword>
<proteinExistence type="inferred from homology"/>
<dbReference type="GO" id="GO:0004618">
    <property type="term" value="F:phosphoglycerate kinase activity"/>
    <property type="evidence" value="ECO:0007669"/>
    <property type="project" value="UniProtKB-EC"/>
</dbReference>
<evidence type="ECO:0000256" key="6">
    <source>
        <dbReference type="ARBA" id="ARBA00022741"/>
    </source>
</evidence>
<comment type="catalytic activity">
    <reaction evidence="1 10">
        <text>(2R)-3-phosphoglycerate + ATP = (2R)-3-phospho-glyceroyl phosphate + ADP</text>
        <dbReference type="Rhea" id="RHEA:14801"/>
        <dbReference type="ChEBI" id="CHEBI:30616"/>
        <dbReference type="ChEBI" id="CHEBI:57604"/>
        <dbReference type="ChEBI" id="CHEBI:58272"/>
        <dbReference type="ChEBI" id="CHEBI:456216"/>
        <dbReference type="EC" id="2.7.2.3"/>
    </reaction>
</comment>
<dbReference type="Gene3D" id="3.40.50.1260">
    <property type="entry name" value="Phosphoglycerate kinase, N-terminal domain"/>
    <property type="match status" value="2"/>
</dbReference>
<comment type="caution">
    <text evidence="11">The sequence shown here is derived from an EMBL/GenBank/DDBJ whole genome shotgun (WGS) entry which is preliminary data.</text>
</comment>
<comment type="pathway">
    <text evidence="2">Carbohydrate degradation; glycolysis; pyruvate from D-glyceraldehyde 3-phosphate: step 2/5.</text>
</comment>
<evidence type="ECO:0000256" key="9">
    <source>
        <dbReference type="ARBA" id="ARBA00023152"/>
    </source>
</evidence>
<evidence type="ECO:0000256" key="5">
    <source>
        <dbReference type="ARBA" id="ARBA00022679"/>
    </source>
</evidence>
<dbReference type="Proteomes" id="UP000176850">
    <property type="component" value="Unassembled WGS sequence"/>
</dbReference>
<keyword evidence="5 10" id="KW-0808">Transferase</keyword>
<evidence type="ECO:0000256" key="2">
    <source>
        <dbReference type="ARBA" id="ARBA00004838"/>
    </source>
</evidence>
<keyword evidence="8" id="KW-0067">ATP-binding</keyword>
<accession>A0A1F7GKP8</accession>
<dbReference type="GO" id="GO:0006096">
    <property type="term" value="P:glycolytic process"/>
    <property type="evidence" value="ECO:0007669"/>
    <property type="project" value="UniProtKB-KW"/>
</dbReference>
<keyword evidence="7 10" id="KW-0418">Kinase</keyword>
<evidence type="ECO:0000256" key="1">
    <source>
        <dbReference type="ARBA" id="ARBA00000642"/>
    </source>
</evidence>
<dbReference type="PRINTS" id="PR00477">
    <property type="entry name" value="PHGLYCKINASE"/>
</dbReference>
<protein>
    <recommendedName>
        <fullName evidence="4 10">Phosphoglycerate kinase</fullName>
        <ecNumber evidence="4 10">2.7.2.3</ecNumber>
    </recommendedName>
</protein>
<evidence type="ECO:0000256" key="8">
    <source>
        <dbReference type="ARBA" id="ARBA00022840"/>
    </source>
</evidence>
<evidence type="ECO:0000256" key="7">
    <source>
        <dbReference type="ARBA" id="ARBA00022777"/>
    </source>
</evidence>
<dbReference type="EMBL" id="MFZH01000010">
    <property type="protein sequence ID" value="OGK19521.1"/>
    <property type="molecule type" value="Genomic_DNA"/>
</dbReference>
<dbReference type="FunFam" id="3.40.50.1260:FF:000031">
    <property type="entry name" value="Phosphoglycerate kinase 1"/>
    <property type="match status" value="1"/>
</dbReference>